<dbReference type="InterPro" id="IPR004087">
    <property type="entry name" value="KH_dom"/>
</dbReference>
<dbReference type="SMART" id="SM00322">
    <property type="entry name" value="KH"/>
    <property type="match status" value="14"/>
</dbReference>
<accession>A0A9N8WMA2</accession>
<protein>
    <submittedName>
        <fullName evidence="9">12407_t:CDS:1</fullName>
    </submittedName>
</protein>
<dbReference type="GO" id="GO:0003723">
    <property type="term" value="F:RNA binding"/>
    <property type="evidence" value="ECO:0007669"/>
    <property type="project" value="UniProtKB-UniRule"/>
</dbReference>
<evidence type="ECO:0000259" key="8">
    <source>
        <dbReference type="SMART" id="SM00322"/>
    </source>
</evidence>
<feature type="domain" description="K Homology" evidence="8">
    <location>
        <begin position="598"/>
        <end position="673"/>
    </location>
</feature>
<dbReference type="Pfam" id="PF24668">
    <property type="entry name" value="KH_Vigilin"/>
    <property type="match status" value="1"/>
</dbReference>
<evidence type="ECO:0000256" key="2">
    <source>
        <dbReference type="ARBA" id="ARBA00022490"/>
    </source>
</evidence>
<dbReference type="Proteomes" id="UP000789831">
    <property type="component" value="Unassembled WGS sequence"/>
</dbReference>
<dbReference type="OrthoDB" id="10027144at2759"/>
<comment type="subcellular location">
    <subcellularLocation>
        <location evidence="1">Cytoplasm</location>
    </subcellularLocation>
</comment>
<feature type="region of interest" description="Disordered" evidence="7">
    <location>
        <begin position="1233"/>
        <end position="1265"/>
    </location>
</feature>
<keyword evidence="6" id="KW-0175">Coiled coil</keyword>
<dbReference type="PANTHER" id="PTHR10627">
    <property type="entry name" value="SCP160"/>
    <property type="match status" value="1"/>
</dbReference>
<feature type="domain" description="K Homology" evidence="8">
    <location>
        <begin position="197"/>
        <end position="269"/>
    </location>
</feature>
<dbReference type="InterPro" id="IPR057778">
    <property type="entry name" value="KH_Vigilin_N"/>
</dbReference>
<dbReference type="CDD" id="cd22450">
    <property type="entry name" value="KH-I_ScSCP160_rpt5"/>
    <property type="match status" value="1"/>
</dbReference>
<dbReference type="PANTHER" id="PTHR10627:SF31">
    <property type="entry name" value="DODECA-SATELLITE-BINDING PROTEIN 1, ISOFORM A"/>
    <property type="match status" value="1"/>
</dbReference>
<dbReference type="InterPro" id="IPR054548">
    <property type="entry name" value="SCP160-like_KH"/>
</dbReference>
<evidence type="ECO:0000256" key="6">
    <source>
        <dbReference type="SAM" id="Coils"/>
    </source>
</evidence>
<dbReference type="SUPFAM" id="SSF54791">
    <property type="entry name" value="Eukaryotic type KH-domain (KH-domain type I)"/>
    <property type="match status" value="11"/>
</dbReference>
<dbReference type="InterPro" id="IPR004088">
    <property type="entry name" value="KH_dom_type_1"/>
</dbReference>
<dbReference type="EMBL" id="CAJVPL010000375">
    <property type="protein sequence ID" value="CAG8489346.1"/>
    <property type="molecule type" value="Genomic_DNA"/>
</dbReference>
<proteinExistence type="predicted"/>
<reference evidence="9" key="1">
    <citation type="submission" date="2021-06" db="EMBL/GenBank/DDBJ databases">
        <authorList>
            <person name="Kallberg Y."/>
            <person name="Tangrot J."/>
            <person name="Rosling A."/>
        </authorList>
    </citation>
    <scope>NUCLEOTIDE SEQUENCE</scope>
    <source>
        <strain evidence="9">MT106</strain>
    </source>
</reference>
<feature type="domain" description="K Homology" evidence="8">
    <location>
        <begin position="786"/>
        <end position="863"/>
    </location>
</feature>
<feature type="domain" description="K Homology" evidence="8">
    <location>
        <begin position="444"/>
        <end position="512"/>
    </location>
</feature>
<feature type="domain" description="K Homology" evidence="8">
    <location>
        <begin position="952"/>
        <end position="1027"/>
    </location>
</feature>
<evidence type="ECO:0000256" key="7">
    <source>
        <dbReference type="SAM" id="MobiDB-lite"/>
    </source>
</evidence>
<keyword evidence="4 5" id="KW-0694">RNA-binding</keyword>
<feature type="domain" description="K Homology" evidence="8">
    <location>
        <begin position="688"/>
        <end position="777"/>
    </location>
</feature>
<feature type="domain" description="K Homology" evidence="8">
    <location>
        <begin position="1031"/>
        <end position="1108"/>
    </location>
</feature>
<evidence type="ECO:0000256" key="4">
    <source>
        <dbReference type="ARBA" id="ARBA00022884"/>
    </source>
</evidence>
<feature type="region of interest" description="Disordered" evidence="7">
    <location>
        <begin position="301"/>
        <end position="320"/>
    </location>
</feature>
<dbReference type="Gene3D" id="3.30.1370.10">
    <property type="entry name" value="K Homology domain, type 1"/>
    <property type="match status" value="13"/>
</dbReference>
<evidence type="ECO:0000313" key="10">
    <source>
        <dbReference type="Proteomes" id="UP000789831"/>
    </source>
</evidence>
<evidence type="ECO:0000313" key="9">
    <source>
        <dbReference type="EMBL" id="CAG8489346.1"/>
    </source>
</evidence>
<feature type="domain" description="K Homology" evidence="8">
    <location>
        <begin position="1112"/>
        <end position="1196"/>
    </location>
</feature>
<feature type="domain" description="K Homology" evidence="8">
    <location>
        <begin position="359"/>
        <end position="439"/>
    </location>
</feature>
<dbReference type="Pfam" id="PF22952">
    <property type="entry name" value="KH_11"/>
    <property type="match status" value="1"/>
</dbReference>
<keyword evidence="3" id="KW-0677">Repeat</keyword>
<sequence>MSSTTAAAASSEQGVLVNPTSVASFSVQPAANTGIIHPTASEEAVTTTPNNDNLIIANPGSSNVNLASNSTVSVPPSVQLLKIHEEQAIAAHKTDVSLMTETLSTAVNTVRGSNSTTVYDEANWPSLSATSAPIKSSSVWGSRSGAELVRQAAQATTPIGVVGDRLITLPTAANIASTPFTGVQPVQQPQLKFAGIITQVVELSAAQQLQKREFGFKTTTSDIVKRIKEKTNTQIQVSTANVSGTTTFLIKGKADDVLRAKRELLSNFAIKTEIRIQIPVSVRRFILGARGETLKSISHRTGTRIQLPPRQGEPHEEKTSELDYDEEEEQMTITIEGDEEGINLAKADIEAIVNEKTSKKVVKITDIEHHFYPLIAGAYGQRLQQLQQESGAKIHIPPYIVSFDNEGHEGNNTRDNCIVVSGERDAVRKAIEMLKDRHEELKSTTATTKTTVPKRQHKYLIGTKGANLQDILESTECSIELSPPSDPSEEVVIRGPSRNHWKAMQAVSEKANSIHVETLDIANIHKTENPIEHAKNVLKYLWNRSKLRKIEAETNIQIMVPKGFPLDKGIVLEFVGKVVSDVEKARKEVMELVKNLPPISFTIVSIEPHLHRHIIGRKGQNLQRVKETYGVEIIVPDEKDESPDILIVFEGKEGDEIPTEKKKKEAHVKDVLDNAKQELIKAGQDASDFATHTLTIPVRFHRHIIGPRGVTLNSITGGSDAPVSVKFGSSRTGAAERSANAEGKKATTIPISDDIVVIKGPTEEVNRVVKEINKVVEDAKHIEIMNSYTIDFTFPAQYSAHVIGKGGSHVTRLKENLNVKIDIEGGAKGEEKKTHPGENVKVTIQGRKDNVEEAKAKILDLVDKLQDATILRLNVPAEYHKSLIGVGGRYVKRLEEKYNVHIRFPKNKESTEEAEDDSEAQKFDEVIIKGGRRGAADAKAEMMELLEYEREHDNSLIFTIPAIYLPHVVGRGGVKITEIKDDTFTRIDLGRSEPSPDNPDEQIVNVVIHGTKQDIVKAQEAILQIVHELESQTTITINIDPQHHKYLIGPGGSRIREIVAKAGGPDEKSSQAGIVKFPRHGSNSDEVILKGDKNIVEKVKIELEKLVEEQNNLVVDLIEIPRIQHPQIIGRNGTSLRDLQHRFNVEIQFPGSRAYNDTHLSSDVKVEIENSDEAVKIIGKKENIEAAKTEILSKIRHIHTVNVPRKYHCAIAANGATMRKLRNEYGVLVDHGNEVPPETKPQTKKPNGNGIAAKRIDDEDENSDKDYGGELNWELVENDDNEEEGEIPWNLKGEKKQVERAEKYVNELLEETRNFTHTAFFTVPQHLHRHIIGRGGATIQRIRSESGCRIDVPKSNDDEIVIVTGSVNGVDEARTLMLEVIERANR</sequence>
<dbReference type="CDD" id="cd00105">
    <property type="entry name" value="KH-I"/>
    <property type="match status" value="2"/>
</dbReference>
<feature type="domain" description="K Homology" evidence="8">
    <location>
        <begin position="523"/>
        <end position="594"/>
    </location>
</feature>
<dbReference type="CDD" id="cd22408">
    <property type="entry name" value="KH-I_Vigilin_rpt4"/>
    <property type="match status" value="1"/>
</dbReference>
<gene>
    <name evidence="9" type="ORF">AGERDE_LOCUS3665</name>
</gene>
<dbReference type="PROSITE" id="PS50084">
    <property type="entry name" value="KH_TYPE_1"/>
    <property type="match status" value="11"/>
</dbReference>
<comment type="caution">
    <text evidence="9">The sequence shown here is derived from an EMBL/GenBank/DDBJ whole genome shotgun (WGS) entry which is preliminary data.</text>
</comment>
<evidence type="ECO:0000256" key="5">
    <source>
        <dbReference type="PROSITE-ProRule" id="PRU00117"/>
    </source>
</evidence>
<keyword evidence="10" id="KW-1185">Reference proteome</keyword>
<evidence type="ECO:0000256" key="3">
    <source>
        <dbReference type="ARBA" id="ARBA00022737"/>
    </source>
</evidence>
<organism evidence="9 10">
    <name type="scientific">Ambispora gerdemannii</name>
    <dbReference type="NCBI Taxonomy" id="144530"/>
    <lineage>
        <taxon>Eukaryota</taxon>
        <taxon>Fungi</taxon>
        <taxon>Fungi incertae sedis</taxon>
        <taxon>Mucoromycota</taxon>
        <taxon>Glomeromycotina</taxon>
        <taxon>Glomeromycetes</taxon>
        <taxon>Archaeosporales</taxon>
        <taxon>Ambisporaceae</taxon>
        <taxon>Ambispora</taxon>
    </lineage>
</organism>
<dbReference type="InterPro" id="IPR036612">
    <property type="entry name" value="KH_dom_type_1_sf"/>
</dbReference>
<keyword evidence="2" id="KW-0963">Cytoplasm</keyword>
<feature type="domain" description="K Homology" evidence="8">
    <location>
        <begin position="1197"/>
        <end position="1310"/>
    </location>
</feature>
<dbReference type="Pfam" id="PF00013">
    <property type="entry name" value="KH_1"/>
    <property type="match status" value="11"/>
</dbReference>
<name>A0A9N8WMA2_9GLOM</name>
<evidence type="ECO:0000256" key="1">
    <source>
        <dbReference type="ARBA" id="ARBA00004496"/>
    </source>
</evidence>
<feature type="domain" description="K Homology" evidence="8">
    <location>
        <begin position="867"/>
        <end position="947"/>
    </location>
</feature>
<feature type="domain" description="K Homology" evidence="8">
    <location>
        <begin position="270"/>
        <end position="354"/>
    </location>
</feature>
<feature type="coiled-coil region" evidence="6">
    <location>
        <begin position="1089"/>
        <end position="1116"/>
    </location>
</feature>
<feature type="domain" description="K Homology" evidence="8">
    <location>
        <begin position="1315"/>
        <end position="1382"/>
    </location>
</feature>